<evidence type="ECO:0000256" key="1">
    <source>
        <dbReference type="ARBA" id="ARBA00004651"/>
    </source>
</evidence>
<feature type="transmembrane region" description="Helical" evidence="7">
    <location>
        <begin position="228"/>
        <end position="253"/>
    </location>
</feature>
<dbReference type="GO" id="GO:0005886">
    <property type="term" value="C:plasma membrane"/>
    <property type="evidence" value="ECO:0007669"/>
    <property type="project" value="UniProtKB-SubCell"/>
</dbReference>
<dbReference type="SUPFAM" id="SSF103473">
    <property type="entry name" value="MFS general substrate transporter"/>
    <property type="match status" value="1"/>
</dbReference>
<accession>A0A8J3WPV8</accession>
<dbReference type="GO" id="GO:0022857">
    <property type="term" value="F:transmembrane transporter activity"/>
    <property type="evidence" value="ECO:0007669"/>
    <property type="project" value="InterPro"/>
</dbReference>
<evidence type="ECO:0000256" key="2">
    <source>
        <dbReference type="ARBA" id="ARBA00022448"/>
    </source>
</evidence>
<keyword evidence="6 7" id="KW-0472">Membrane</keyword>
<feature type="transmembrane region" description="Helical" evidence="7">
    <location>
        <begin position="402"/>
        <end position="420"/>
    </location>
</feature>
<evidence type="ECO:0000256" key="6">
    <source>
        <dbReference type="ARBA" id="ARBA00023136"/>
    </source>
</evidence>
<gene>
    <name evidence="8" type="ORF">Psi01_83130</name>
</gene>
<feature type="transmembrane region" description="Helical" evidence="7">
    <location>
        <begin position="49"/>
        <end position="70"/>
    </location>
</feature>
<dbReference type="RefSeq" id="WP_204069673.1">
    <property type="nucleotide sequence ID" value="NZ_BOOJ01000094.1"/>
</dbReference>
<dbReference type="AlphaFoldDB" id="A0A8J3WPV8"/>
<feature type="transmembrane region" description="Helical" evidence="7">
    <location>
        <begin position="174"/>
        <end position="193"/>
    </location>
</feature>
<dbReference type="PANTHER" id="PTHR43266">
    <property type="entry name" value="MACROLIDE-EFFLUX PROTEIN"/>
    <property type="match status" value="1"/>
</dbReference>
<dbReference type="Proteomes" id="UP000619788">
    <property type="component" value="Unassembled WGS sequence"/>
</dbReference>
<feature type="transmembrane region" description="Helical" evidence="7">
    <location>
        <begin position="107"/>
        <end position="127"/>
    </location>
</feature>
<feature type="transmembrane region" description="Helical" evidence="7">
    <location>
        <begin position="290"/>
        <end position="310"/>
    </location>
</feature>
<keyword evidence="9" id="KW-1185">Reference proteome</keyword>
<dbReference type="CDD" id="cd06173">
    <property type="entry name" value="MFS_MefA_like"/>
    <property type="match status" value="1"/>
</dbReference>
<evidence type="ECO:0000256" key="4">
    <source>
        <dbReference type="ARBA" id="ARBA00022692"/>
    </source>
</evidence>
<keyword evidence="5 7" id="KW-1133">Transmembrane helix</keyword>
<dbReference type="InterPro" id="IPR036259">
    <property type="entry name" value="MFS_trans_sf"/>
</dbReference>
<protein>
    <submittedName>
        <fullName evidence="8">MFS transporter</fullName>
    </submittedName>
</protein>
<feature type="transmembrane region" description="Helical" evidence="7">
    <location>
        <begin position="20"/>
        <end position="43"/>
    </location>
</feature>
<comment type="subcellular location">
    <subcellularLocation>
        <location evidence="1">Cell membrane</location>
        <topology evidence="1">Multi-pass membrane protein</topology>
    </subcellularLocation>
</comment>
<evidence type="ECO:0000313" key="9">
    <source>
        <dbReference type="Proteomes" id="UP000619788"/>
    </source>
</evidence>
<feature type="transmembrane region" description="Helical" evidence="7">
    <location>
        <begin position="316"/>
        <end position="338"/>
    </location>
</feature>
<dbReference type="Gene3D" id="1.20.1250.20">
    <property type="entry name" value="MFS general substrate transporter like domains"/>
    <property type="match status" value="1"/>
</dbReference>
<dbReference type="EMBL" id="BOOJ01000094">
    <property type="protein sequence ID" value="GIH97683.1"/>
    <property type="molecule type" value="Genomic_DNA"/>
</dbReference>
<dbReference type="InterPro" id="IPR011701">
    <property type="entry name" value="MFS"/>
</dbReference>
<evidence type="ECO:0000313" key="8">
    <source>
        <dbReference type="EMBL" id="GIH97683.1"/>
    </source>
</evidence>
<feature type="transmembrane region" description="Helical" evidence="7">
    <location>
        <begin position="350"/>
        <end position="372"/>
    </location>
</feature>
<evidence type="ECO:0000256" key="7">
    <source>
        <dbReference type="SAM" id="Phobius"/>
    </source>
</evidence>
<feature type="transmembrane region" description="Helical" evidence="7">
    <location>
        <begin position="259"/>
        <end position="283"/>
    </location>
</feature>
<dbReference type="Pfam" id="PF07690">
    <property type="entry name" value="MFS_1"/>
    <property type="match status" value="1"/>
</dbReference>
<evidence type="ECO:0000256" key="3">
    <source>
        <dbReference type="ARBA" id="ARBA00022475"/>
    </source>
</evidence>
<comment type="caution">
    <text evidence="8">The sequence shown here is derived from an EMBL/GenBank/DDBJ whole genome shotgun (WGS) entry which is preliminary data.</text>
</comment>
<organism evidence="8 9">
    <name type="scientific">Planobispora siamensis</name>
    <dbReference type="NCBI Taxonomy" id="936338"/>
    <lineage>
        <taxon>Bacteria</taxon>
        <taxon>Bacillati</taxon>
        <taxon>Actinomycetota</taxon>
        <taxon>Actinomycetes</taxon>
        <taxon>Streptosporangiales</taxon>
        <taxon>Streptosporangiaceae</taxon>
        <taxon>Planobispora</taxon>
    </lineage>
</organism>
<name>A0A8J3WPV8_9ACTN</name>
<sequence>MSALAPPAKHGGDLLRFAGIWCTSLLSTVGSALSTFVLGVWTLQTTGSVTAFALLMLASTLPGILAGPLAGVVADRFDRRRVLIAADTINALPTAAVGVLTHTGDLAVWHLYASATIGAVCGAFHLTAYQAMTPLLVAERQLGRINGLMQLGFAVQVCAPVIAAALLASVGVTGVILLDLVTFALAVTTLSAVRLPARVLRPPVPAEPPALRADLLHGWRHLRSRRGLLELTLVFTAYNFLFGAAGVLIQPLILSFSSVSTLGVLMLAGGCGVLAGSVLMTAWGGPRRTLTGVTVFTAVGGVALIAHAPWPAPVPVGVAAAVFLFTLPVVQACGRTIMQMRIEPERLGRVMGTFTTLGQLAMPVAYLCAAPLTERLAEPLLRPGAALASSVGALTGTGPGRGIAAVFLLTGAAMLALAALTARLPALRALAEPALEGASAPSGMHDRGTEGD</sequence>
<feature type="transmembrane region" description="Helical" evidence="7">
    <location>
        <begin position="82"/>
        <end position="101"/>
    </location>
</feature>
<proteinExistence type="predicted"/>
<feature type="transmembrane region" description="Helical" evidence="7">
    <location>
        <begin position="148"/>
        <end position="168"/>
    </location>
</feature>
<reference evidence="8 9" key="1">
    <citation type="submission" date="2021-01" db="EMBL/GenBank/DDBJ databases">
        <title>Whole genome shotgun sequence of Planobispora siamensis NBRC 107568.</title>
        <authorList>
            <person name="Komaki H."/>
            <person name="Tamura T."/>
        </authorList>
    </citation>
    <scope>NUCLEOTIDE SEQUENCE [LARGE SCALE GENOMIC DNA]</scope>
    <source>
        <strain evidence="8 9">NBRC 107568</strain>
    </source>
</reference>
<dbReference type="PANTHER" id="PTHR43266:SF2">
    <property type="entry name" value="MAJOR FACILITATOR SUPERFAMILY (MFS) PROFILE DOMAIN-CONTAINING PROTEIN"/>
    <property type="match status" value="1"/>
</dbReference>
<keyword evidence="2" id="KW-0813">Transport</keyword>
<keyword evidence="4 7" id="KW-0812">Transmembrane</keyword>
<evidence type="ECO:0000256" key="5">
    <source>
        <dbReference type="ARBA" id="ARBA00022989"/>
    </source>
</evidence>
<keyword evidence="3" id="KW-1003">Cell membrane</keyword>